<dbReference type="SMART" id="SM00886">
    <property type="entry name" value="Dabb"/>
    <property type="match status" value="1"/>
</dbReference>
<proteinExistence type="predicted"/>
<dbReference type="EMBL" id="JOKZ01000235">
    <property type="protein sequence ID" value="KKP00708.1"/>
    <property type="molecule type" value="Genomic_DNA"/>
</dbReference>
<name>A0A0F9XJU2_TRIHA</name>
<dbReference type="AlphaFoldDB" id="A0A0F9XJU2"/>
<dbReference type="Proteomes" id="UP000034112">
    <property type="component" value="Unassembled WGS sequence"/>
</dbReference>
<sequence length="102" mass="11303">MPVYHVVLFKLKPDVTTQQVDNLREMVLGMHGQIPGLLKISFGEPLPITASRAQGFNIGIVAILDKADTIPIYAAHAAHQPVMKKREELCTDALAYDMEFDV</sequence>
<comment type="caution">
    <text evidence="2">The sequence shown here is derived from an EMBL/GenBank/DDBJ whole genome shotgun (WGS) entry which is preliminary data.</text>
</comment>
<accession>A0A0F9XJU2</accession>
<protein>
    <recommendedName>
        <fullName evidence="1">Stress-response A/B barrel domain-containing protein</fullName>
    </recommendedName>
</protein>
<organism evidence="2 3">
    <name type="scientific">Trichoderma harzianum</name>
    <name type="common">Hypocrea lixii</name>
    <dbReference type="NCBI Taxonomy" id="5544"/>
    <lineage>
        <taxon>Eukaryota</taxon>
        <taxon>Fungi</taxon>
        <taxon>Dikarya</taxon>
        <taxon>Ascomycota</taxon>
        <taxon>Pezizomycotina</taxon>
        <taxon>Sordariomycetes</taxon>
        <taxon>Hypocreomycetidae</taxon>
        <taxon>Hypocreales</taxon>
        <taxon>Hypocreaceae</taxon>
        <taxon>Trichoderma</taxon>
    </lineage>
</organism>
<dbReference type="Gene3D" id="3.30.70.100">
    <property type="match status" value="1"/>
</dbReference>
<reference evidence="3" key="1">
    <citation type="journal article" date="2015" name="Genome Announc.">
        <title>Draft whole-genome sequence of the biocontrol agent Trichoderma harzianum T6776.</title>
        <authorList>
            <person name="Baroncelli R."/>
            <person name="Piaggeschi G."/>
            <person name="Fiorini L."/>
            <person name="Bertolini E."/>
            <person name="Zapparata A."/>
            <person name="Pe M.E."/>
            <person name="Sarrocco S."/>
            <person name="Vannacci G."/>
        </authorList>
    </citation>
    <scope>NUCLEOTIDE SEQUENCE [LARGE SCALE GENOMIC DNA]</scope>
    <source>
        <strain evidence="3">T6776</strain>
    </source>
</reference>
<evidence type="ECO:0000259" key="1">
    <source>
        <dbReference type="PROSITE" id="PS51502"/>
    </source>
</evidence>
<evidence type="ECO:0000313" key="3">
    <source>
        <dbReference type="Proteomes" id="UP000034112"/>
    </source>
</evidence>
<dbReference type="InterPro" id="IPR011008">
    <property type="entry name" value="Dimeric_a/b-barrel"/>
</dbReference>
<dbReference type="Pfam" id="PF07876">
    <property type="entry name" value="Dabb"/>
    <property type="match status" value="1"/>
</dbReference>
<dbReference type="SUPFAM" id="SSF54909">
    <property type="entry name" value="Dimeric alpha+beta barrel"/>
    <property type="match status" value="1"/>
</dbReference>
<dbReference type="PROSITE" id="PS51502">
    <property type="entry name" value="S_R_A_B_BARREL"/>
    <property type="match status" value="1"/>
</dbReference>
<dbReference type="OrthoDB" id="42919at2759"/>
<feature type="domain" description="Stress-response A/B barrel" evidence="1">
    <location>
        <begin position="3"/>
        <end position="98"/>
    </location>
</feature>
<gene>
    <name evidence="2" type="ORF">THAR02_07195</name>
</gene>
<evidence type="ECO:0000313" key="2">
    <source>
        <dbReference type="EMBL" id="KKP00708.1"/>
    </source>
</evidence>
<dbReference type="InterPro" id="IPR013097">
    <property type="entry name" value="Dabb"/>
</dbReference>
<dbReference type="OMA" id="QIATWKE"/>